<feature type="region of interest" description="Disordered" evidence="12">
    <location>
        <begin position="1649"/>
        <end position="1689"/>
    </location>
</feature>
<feature type="region of interest" description="Disordered" evidence="12">
    <location>
        <begin position="170"/>
        <end position="469"/>
    </location>
</feature>
<protein>
    <submittedName>
        <fullName evidence="16">Light-sensor Protein kinase</fullName>
    </submittedName>
</protein>
<feature type="compositionally biased region" description="Basic and acidic residues" evidence="12">
    <location>
        <begin position="391"/>
        <end position="401"/>
    </location>
</feature>
<keyword evidence="9" id="KW-0902">Two-component regulatory system</keyword>
<feature type="compositionally biased region" description="Polar residues" evidence="12">
    <location>
        <begin position="1786"/>
        <end position="1799"/>
    </location>
</feature>
<feature type="compositionally biased region" description="Basic and acidic residues" evidence="12">
    <location>
        <begin position="1655"/>
        <end position="1666"/>
    </location>
</feature>
<feature type="compositionally biased region" description="Polar residues" evidence="12">
    <location>
        <begin position="1823"/>
        <end position="1838"/>
    </location>
</feature>
<dbReference type="InterPro" id="IPR016132">
    <property type="entry name" value="Phyto_chromo_attachment"/>
</dbReference>
<feature type="compositionally biased region" description="Low complexity" evidence="12">
    <location>
        <begin position="414"/>
        <end position="423"/>
    </location>
</feature>
<feature type="region of interest" description="Disordered" evidence="12">
    <location>
        <begin position="990"/>
        <end position="1026"/>
    </location>
</feature>
<feature type="compositionally biased region" description="Polar residues" evidence="12">
    <location>
        <begin position="626"/>
        <end position="640"/>
    </location>
</feature>
<evidence type="ECO:0000256" key="3">
    <source>
        <dbReference type="ARBA" id="ARBA00022606"/>
    </source>
</evidence>
<evidence type="ECO:0000256" key="2">
    <source>
        <dbReference type="ARBA" id="ARBA00022553"/>
    </source>
</evidence>
<dbReference type="PROSITE" id="PS50110">
    <property type="entry name" value="RESPONSE_REGULATORY"/>
    <property type="match status" value="1"/>
</dbReference>
<dbReference type="InterPro" id="IPR029016">
    <property type="entry name" value="GAF-like_dom_sf"/>
</dbReference>
<feature type="compositionally biased region" description="Low complexity" evidence="12">
    <location>
        <begin position="994"/>
        <end position="1004"/>
    </location>
</feature>
<dbReference type="InterPro" id="IPR004358">
    <property type="entry name" value="Sig_transdc_His_kin-like_C"/>
</dbReference>
<evidence type="ECO:0000256" key="9">
    <source>
        <dbReference type="ARBA" id="ARBA00023012"/>
    </source>
</evidence>
<evidence type="ECO:0000256" key="4">
    <source>
        <dbReference type="ARBA" id="ARBA00022679"/>
    </source>
</evidence>
<feature type="region of interest" description="Disordered" evidence="12">
    <location>
        <begin position="1736"/>
        <end position="1799"/>
    </location>
</feature>
<accession>A0A427YHB4</accession>
<dbReference type="InterPro" id="IPR036890">
    <property type="entry name" value="HATPase_C_sf"/>
</dbReference>
<dbReference type="Pfam" id="PF02518">
    <property type="entry name" value="HATPase_c"/>
    <property type="match status" value="1"/>
</dbReference>
<feature type="region of interest" description="Disordered" evidence="12">
    <location>
        <begin position="2015"/>
        <end position="2038"/>
    </location>
</feature>
<dbReference type="GO" id="GO:0006355">
    <property type="term" value="P:regulation of DNA-templated transcription"/>
    <property type="evidence" value="ECO:0007669"/>
    <property type="project" value="InterPro"/>
</dbReference>
<keyword evidence="2 11" id="KW-0597">Phosphoprotein</keyword>
<dbReference type="Gene3D" id="3.30.450.20">
    <property type="entry name" value="PAS domain"/>
    <property type="match status" value="1"/>
</dbReference>
<feature type="compositionally biased region" description="Low complexity" evidence="12">
    <location>
        <begin position="13"/>
        <end position="26"/>
    </location>
</feature>
<organism evidence="16 17">
    <name type="scientific">Saitozyma podzolica</name>
    <dbReference type="NCBI Taxonomy" id="1890683"/>
    <lineage>
        <taxon>Eukaryota</taxon>
        <taxon>Fungi</taxon>
        <taxon>Dikarya</taxon>
        <taxon>Basidiomycota</taxon>
        <taxon>Agaricomycotina</taxon>
        <taxon>Tremellomycetes</taxon>
        <taxon>Tremellales</taxon>
        <taxon>Trimorphomycetaceae</taxon>
        <taxon>Saitozyma</taxon>
    </lineage>
</organism>
<evidence type="ECO:0000256" key="11">
    <source>
        <dbReference type="PROSITE-ProRule" id="PRU00169"/>
    </source>
</evidence>
<keyword evidence="7" id="KW-0067">ATP-binding</keyword>
<keyword evidence="3" id="KW-0716">Sensory transduction</keyword>
<keyword evidence="8" id="KW-0157">Chromophore</keyword>
<dbReference type="SUPFAM" id="SSF55785">
    <property type="entry name" value="PYP-like sensor domain (PAS domain)"/>
    <property type="match status" value="1"/>
</dbReference>
<dbReference type="GO" id="GO:0005524">
    <property type="term" value="F:ATP binding"/>
    <property type="evidence" value="ECO:0007669"/>
    <property type="project" value="UniProtKB-KW"/>
</dbReference>
<dbReference type="InterPro" id="IPR013654">
    <property type="entry name" value="PAS_2"/>
</dbReference>
<keyword evidence="10" id="KW-0675">Receptor</keyword>
<feature type="compositionally biased region" description="Low complexity" evidence="12">
    <location>
        <begin position="1761"/>
        <end position="1776"/>
    </location>
</feature>
<dbReference type="SMART" id="SM00448">
    <property type="entry name" value="REC"/>
    <property type="match status" value="1"/>
</dbReference>
<dbReference type="PANTHER" id="PTHR43065:SF10">
    <property type="entry name" value="PEROXIDE STRESS-ACTIVATED HISTIDINE KINASE MAK3"/>
    <property type="match status" value="1"/>
</dbReference>
<evidence type="ECO:0000259" key="14">
    <source>
        <dbReference type="PROSITE" id="PS50109"/>
    </source>
</evidence>
<sequence length="2038" mass="217847">MPSKPDPSPSPVPSSSAASTSTITPAMNPNAPRSPPRIASPTQPTPETTPPDAEESGTPAPSYFPDGRPKSRTPRPQGVVMPSPSMYRGPGSASSDRPDSPAVPGVGGGSGGSGGSGGGLGKTSTPTGSDKGYSPTFSPMASGPLSPGSSQIGNNSFIFPIRSVFQGMNPAESTSAANSDGGAALGRVHTRPGSGHGRSPSRAEDGRWSRGSSVGDNDAGIATIQQLLQGGGQKVPNPAQPEKKQTGVAMFSGKAGTDRHASSSGTRPARDGSLSSTQTSPATEPPRGFFSMPLLNNGKEADESPFFQNPRRSSDGDDVNPAVDLQPQEHAQAEPARPEMPTEDSASTVRGESGSEEAPKNASADARGSGLLEKGRAPVGQPQQAPAGVNFRDRPGDKNFSAERASYSAPGQGESSAALSAELPATANPKSTTEIMQPKPKPVGSQGFDGLNESSRKSNRSYPDLETDDQGLQAIVNNFSGIVRLGEAGSLSSNAATGPGTGGGSGSGGRSSHRGKAAPSSNAMSSGPSATRLAQQQRANKNTLVQDSVQRFVNAQANTVNLSDPNAPTPSPGPGTQQMQDARAKAEQDRDATRQEMDGTPPARGGHEERGGRDSAVSDNRDWPENSDTSMSIRESSEMATASASGEDGAADDEAEEESEEGEPIVTFRFEHVATEDGHHVVVGREGRLSKCEEEPITTPGAVQGFGVLLVLEEDFDSGRMAVRQVSENATELLGLSPRYLFRLDCFTRILTLEQEDILRDNVEYLPDAESATGKNSVAEEGPQVFLLSGFGEPGSDDADEDETSSSAGGRRREWTCWVAAHRPKQPTWDKVDAKGRPVQPPDLIVLEFELERDVYNPLMQTFEPALLSSGGDTPETGSQTTLSVGSGGRGGSANSGDVSAGSLTTVGTTPRPGTVLGAESNSDGSTAITSRPPTSSQPSFSSRPSSKLPRGKEPMGLEGVEVEVPLERIIESTTNHARPLRALERMRRTGAHGDSSAGTDSGSGSRGGRSARRQARRVPPGGGSTGTMDVFAVLGQINDQLGSAPDLETFLKITVGVVQDLCRFHRVLIYQFDEAFNGQVVAELVEWGKTTDLYKGLMFPAADIPAQARQLYMTNKVRLLYDRSQTTARMVLRDREDLDHPLDMTHCYLRAMSPIHIKYLANMHVRSSMSVSIMAFGQLWGLIACHSYGHHGMRVSFPVRQMMRILSDSISRNIERLSYAQRLHTRKLISTIPTQHHPTGYIVSNADDLLQIFDADAGLLVIGDGCKLLGQNEQGQAMLAIAEYLRIMKFENMKSSNYLQKDFPDLVLPRAQDTIAGLLYVPLTAKAGQDFIVFLRKGQVREVQWAGKPYKDERSGEQASLEPRKSFKMWSEVLESAGVLALIYGKFIQVWREKQSAMASNQLTAILLSNTSHAVRTPLSQIINTLELALAGNIDADTRSMLENSHQASRALLFHVHDLLDLTRIETGNETAFSDPFDIRQSISDAVRLYQTESARRGLDFRVNMSPDLPHFVIGDSRKIKTVISNLVANSVKFTESGFIEVYCGLQNNANSTEIERTGYIPIEIVISDSGCGIPTDKLEAMFVTLEGADEQKSESTGLGLGLAVVARIVEQLAGQLRAESEVGVGTRFFFTLNMLTNEQILGQDRVMPADSSSQDHHIWSEPSRKSSSNKSAIATRPRTGSSDGNSVISLRSAASQSNSLLSEIDNFVQDFGSSHMLAPVPADDKRLRDAEERMNKPGTFPVTDSSWPVKPSKVDTDTDVSSTSTSPRISSVPSAQGSAPHAPNRTSPRPSGPSRTLSYRQQQLTAPGVGNTLASAVATAKASTGGASKAPPTTASPEAMAPSPQRPMKKSSSSSPSGKQVLRVLVVEDDAINSQILQKRLRMDKHTVVAVGNGQEAVDMLRNDWNIDAVLMDIQMPIMDGRTAAKEVRKLEANLEPRDHVSSLRIDGRIPIFAVSASLYESDRQNLARDFDGWLLKPLDFARVRALLAALQDPQKRSDEVYVQGHWERGGYLRDAPRSLSRSGTTASAASSPAPE</sequence>
<keyword evidence="5" id="KW-0547">Nucleotide-binding</keyword>
<dbReference type="Gene3D" id="3.30.565.10">
    <property type="entry name" value="Histidine kinase-like ATPase, C-terminal domain"/>
    <property type="match status" value="1"/>
</dbReference>
<dbReference type="SUPFAM" id="SSF55874">
    <property type="entry name" value="ATPase domain of HSP90 chaperone/DNA topoisomerase II/histidine kinase"/>
    <property type="match status" value="1"/>
</dbReference>
<dbReference type="GO" id="GO:0009584">
    <property type="term" value="P:detection of visible light"/>
    <property type="evidence" value="ECO:0007669"/>
    <property type="project" value="InterPro"/>
</dbReference>
<dbReference type="InterPro" id="IPR001789">
    <property type="entry name" value="Sig_transdc_resp-reg_receiver"/>
</dbReference>
<feature type="domain" description="Response regulatory" evidence="15">
    <location>
        <begin position="1865"/>
        <end position="1994"/>
    </location>
</feature>
<feature type="modified residue" description="4-aspartylphosphate" evidence="11">
    <location>
        <position position="1915"/>
    </location>
</feature>
<dbReference type="CDD" id="cd17546">
    <property type="entry name" value="REC_hyHK_CKI1_RcsC-like"/>
    <property type="match status" value="1"/>
</dbReference>
<dbReference type="InterPro" id="IPR003661">
    <property type="entry name" value="HisK_dim/P_dom"/>
</dbReference>
<dbReference type="GO" id="GO:0000155">
    <property type="term" value="F:phosphorelay sensor kinase activity"/>
    <property type="evidence" value="ECO:0007669"/>
    <property type="project" value="InterPro"/>
</dbReference>
<feature type="compositionally biased region" description="Low complexity" evidence="12">
    <location>
        <begin position="931"/>
        <end position="950"/>
    </location>
</feature>
<evidence type="ECO:0000313" key="17">
    <source>
        <dbReference type="Proteomes" id="UP000279259"/>
    </source>
</evidence>
<feature type="region of interest" description="Disordered" evidence="12">
    <location>
        <begin position="1822"/>
        <end position="1860"/>
    </location>
</feature>
<dbReference type="SMART" id="SM00387">
    <property type="entry name" value="HATPase_c"/>
    <property type="match status" value="1"/>
</dbReference>
<dbReference type="PANTHER" id="PTHR43065">
    <property type="entry name" value="SENSOR HISTIDINE KINASE"/>
    <property type="match status" value="1"/>
</dbReference>
<dbReference type="OrthoDB" id="2015534at2759"/>
<feature type="compositionally biased region" description="Pro residues" evidence="12">
    <location>
        <begin position="1"/>
        <end position="12"/>
    </location>
</feature>
<dbReference type="GO" id="GO:0009881">
    <property type="term" value="F:photoreceptor activity"/>
    <property type="evidence" value="ECO:0007669"/>
    <property type="project" value="UniProtKB-KW"/>
</dbReference>
<dbReference type="SUPFAM" id="SSF52172">
    <property type="entry name" value="CheY-like"/>
    <property type="match status" value="1"/>
</dbReference>
<feature type="region of interest" description="Disordered" evidence="12">
    <location>
        <begin position="490"/>
        <end position="662"/>
    </location>
</feature>
<name>A0A427YHB4_9TREE</name>
<feature type="compositionally biased region" description="Acidic residues" evidence="12">
    <location>
        <begin position="649"/>
        <end position="662"/>
    </location>
</feature>
<dbReference type="InterPro" id="IPR035965">
    <property type="entry name" value="PAS-like_dom_sf"/>
</dbReference>
<dbReference type="Pfam" id="PF08446">
    <property type="entry name" value="PAS_2"/>
    <property type="match status" value="1"/>
</dbReference>
<feature type="compositionally biased region" description="Gly residues" evidence="12">
    <location>
        <begin position="105"/>
        <end position="121"/>
    </location>
</feature>
<feature type="compositionally biased region" description="Basic and acidic residues" evidence="12">
    <location>
        <begin position="582"/>
        <end position="597"/>
    </location>
</feature>
<evidence type="ECO:0000256" key="5">
    <source>
        <dbReference type="ARBA" id="ARBA00022741"/>
    </source>
</evidence>
<feature type="region of interest" description="Disordered" evidence="12">
    <location>
        <begin position="1"/>
        <end position="155"/>
    </location>
</feature>
<dbReference type="InterPro" id="IPR013515">
    <property type="entry name" value="Phytochrome_cen-reg"/>
</dbReference>
<feature type="compositionally biased region" description="Low complexity" evidence="12">
    <location>
        <begin position="904"/>
        <end position="917"/>
    </location>
</feature>
<dbReference type="STRING" id="1890683.A0A427YHB4"/>
<gene>
    <name evidence="16" type="primary">PHY1_1</name>
    <name evidence="16" type="ORF">EHS25_001131</name>
</gene>
<dbReference type="Gene3D" id="3.40.50.2300">
    <property type="match status" value="1"/>
</dbReference>
<feature type="domain" description="Phytochrome chromophore attachment site" evidence="13">
    <location>
        <begin position="1047"/>
        <end position="1209"/>
    </location>
</feature>
<dbReference type="InterPro" id="IPR003018">
    <property type="entry name" value="GAF"/>
</dbReference>
<reference evidence="16 17" key="1">
    <citation type="submission" date="2018-11" db="EMBL/GenBank/DDBJ databases">
        <title>Genome sequence of Saitozyma podzolica DSM 27192.</title>
        <authorList>
            <person name="Aliyu H."/>
            <person name="Gorte O."/>
            <person name="Ochsenreither K."/>
        </authorList>
    </citation>
    <scope>NUCLEOTIDE SEQUENCE [LARGE SCALE GENOMIC DNA]</scope>
    <source>
        <strain evidence="16 17">DSM 27192</strain>
    </source>
</reference>
<dbReference type="CDD" id="cd00082">
    <property type="entry name" value="HisKA"/>
    <property type="match status" value="1"/>
</dbReference>
<evidence type="ECO:0000256" key="1">
    <source>
        <dbReference type="ARBA" id="ARBA00022543"/>
    </source>
</evidence>
<keyword evidence="1" id="KW-0600">Photoreceptor protein</keyword>
<dbReference type="Gene3D" id="1.10.287.130">
    <property type="match status" value="1"/>
</dbReference>
<dbReference type="Pfam" id="PF00512">
    <property type="entry name" value="HisKA"/>
    <property type="match status" value="1"/>
</dbReference>
<evidence type="ECO:0000256" key="12">
    <source>
        <dbReference type="SAM" id="MobiDB-lite"/>
    </source>
</evidence>
<dbReference type="Pfam" id="PF01590">
    <property type="entry name" value="GAF"/>
    <property type="match status" value="1"/>
</dbReference>
<dbReference type="Proteomes" id="UP000279259">
    <property type="component" value="Unassembled WGS sequence"/>
</dbReference>
<feature type="region of interest" description="Disordered" evidence="12">
    <location>
        <begin position="866"/>
        <end position="960"/>
    </location>
</feature>
<evidence type="ECO:0000313" key="16">
    <source>
        <dbReference type="EMBL" id="RSH90526.1"/>
    </source>
</evidence>
<evidence type="ECO:0000256" key="6">
    <source>
        <dbReference type="ARBA" id="ARBA00022777"/>
    </source>
</evidence>
<dbReference type="InterPro" id="IPR043150">
    <property type="entry name" value="Phytochrome_PHY_sf"/>
</dbReference>
<keyword evidence="4" id="KW-0808">Transferase</keyword>
<dbReference type="SMART" id="SM00065">
    <property type="entry name" value="GAF"/>
    <property type="match status" value="1"/>
</dbReference>
<evidence type="ECO:0000256" key="8">
    <source>
        <dbReference type="ARBA" id="ARBA00022991"/>
    </source>
</evidence>
<evidence type="ECO:0000259" key="13">
    <source>
        <dbReference type="PROSITE" id="PS50046"/>
    </source>
</evidence>
<dbReference type="PROSITE" id="PS50046">
    <property type="entry name" value="PHYTOCHROME_2"/>
    <property type="match status" value="1"/>
</dbReference>
<dbReference type="Pfam" id="PF00360">
    <property type="entry name" value="PHY"/>
    <property type="match status" value="1"/>
</dbReference>
<evidence type="ECO:0000259" key="15">
    <source>
        <dbReference type="PROSITE" id="PS50110"/>
    </source>
</evidence>
<dbReference type="EMBL" id="RSCD01000010">
    <property type="protein sequence ID" value="RSH90526.1"/>
    <property type="molecule type" value="Genomic_DNA"/>
</dbReference>
<dbReference type="InterPro" id="IPR003594">
    <property type="entry name" value="HATPase_dom"/>
</dbReference>
<feature type="region of interest" description="Disordered" evidence="12">
    <location>
        <begin position="788"/>
        <end position="811"/>
    </location>
</feature>
<dbReference type="PROSITE" id="PS50109">
    <property type="entry name" value="HIS_KIN"/>
    <property type="match status" value="1"/>
</dbReference>
<feature type="compositionally biased region" description="Polar residues" evidence="12">
    <location>
        <begin position="920"/>
        <end position="930"/>
    </location>
</feature>
<dbReference type="SMART" id="SM00388">
    <property type="entry name" value="HisKA"/>
    <property type="match status" value="1"/>
</dbReference>
<dbReference type="SUPFAM" id="SSF47384">
    <property type="entry name" value="Homodimeric domain of signal transducing histidine kinase"/>
    <property type="match status" value="1"/>
</dbReference>
<keyword evidence="17" id="KW-1185">Reference proteome</keyword>
<dbReference type="Gene3D" id="3.30.450.270">
    <property type="match status" value="1"/>
</dbReference>
<evidence type="ECO:0000256" key="7">
    <source>
        <dbReference type="ARBA" id="ARBA00022840"/>
    </source>
</evidence>
<feature type="compositionally biased region" description="Low complexity" evidence="12">
    <location>
        <begin position="2020"/>
        <end position="2038"/>
    </location>
</feature>
<feature type="compositionally biased region" description="Polar residues" evidence="12">
    <location>
        <begin position="273"/>
        <end position="282"/>
    </location>
</feature>
<dbReference type="InterPro" id="IPR005467">
    <property type="entry name" value="His_kinase_dom"/>
</dbReference>
<proteinExistence type="predicted"/>
<comment type="caution">
    <text evidence="16">The sequence shown here is derived from an EMBL/GenBank/DDBJ whole genome shotgun (WGS) entry which is preliminary data.</text>
</comment>
<dbReference type="Pfam" id="PF00072">
    <property type="entry name" value="Response_reg"/>
    <property type="match status" value="1"/>
</dbReference>
<dbReference type="InterPro" id="IPR011006">
    <property type="entry name" value="CheY-like_superfamily"/>
</dbReference>
<evidence type="ECO:0000256" key="10">
    <source>
        <dbReference type="ARBA" id="ARBA00023170"/>
    </source>
</evidence>
<feature type="compositionally biased region" description="Polar residues" evidence="12">
    <location>
        <begin position="1680"/>
        <end position="1689"/>
    </location>
</feature>
<dbReference type="Gene3D" id="3.30.450.40">
    <property type="match status" value="1"/>
</dbReference>
<feature type="compositionally biased region" description="Acidic residues" evidence="12">
    <location>
        <begin position="795"/>
        <end position="804"/>
    </location>
</feature>
<feature type="compositionally biased region" description="Gly residues" evidence="12">
    <location>
        <begin position="499"/>
        <end position="509"/>
    </location>
</feature>
<dbReference type="InterPro" id="IPR036097">
    <property type="entry name" value="HisK_dim/P_sf"/>
</dbReference>
<feature type="domain" description="Histidine kinase" evidence="14">
    <location>
        <begin position="1411"/>
        <end position="1638"/>
    </location>
</feature>
<keyword evidence="6 16" id="KW-0418">Kinase</keyword>
<dbReference type="SUPFAM" id="SSF55781">
    <property type="entry name" value="GAF domain-like"/>
    <property type="match status" value="2"/>
</dbReference>
<feature type="compositionally biased region" description="Polar residues" evidence="12">
    <location>
        <begin position="519"/>
        <end position="566"/>
    </location>
</feature>
<dbReference type="PRINTS" id="PR00344">
    <property type="entry name" value="BCTRLSENSOR"/>
</dbReference>